<dbReference type="STRING" id="629741.GCWU000324_00969"/>
<dbReference type="AlphaFoldDB" id="C4GFQ2"/>
<proteinExistence type="predicted"/>
<dbReference type="EMBL" id="ACJW02000002">
    <property type="protein sequence ID" value="EEP69057.1"/>
    <property type="molecule type" value="Genomic_DNA"/>
</dbReference>
<gene>
    <name evidence="1" type="ORF">GCWU000324_00969</name>
</gene>
<name>C4GFQ2_9NEIS</name>
<comment type="caution">
    <text evidence="1">The sequence shown here is derived from an EMBL/GenBank/DDBJ whole genome shotgun (WGS) entry which is preliminary data.</text>
</comment>
<evidence type="ECO:0000313" key="1">
    <source>
        <dbReference type="EMBL" id="EEP69057.1"/>
    </source>
</evidence>
<evidence type="ECO:0000313" key="2">
    <source>
        <dbReference type="Proteomes" id="UP000003009"/>
    </source>
</evidence>
<reference evidence="1" key="1">
    <citation type="submission" date="2009-04" db="EMBL/GenBank/DDBJ databases">
        <authorList>
            <person name="Weinstock G."/>
            <person name="Sodergren E."/>
            <person name="Clifton S."/>
            <person name="Fulton L."/>
            <person name="Fulton B."/>
            <person name="Courtney L."/>
            <person name="Fronick C."/>
            <person name="Harrison M."/>
            <person name="Strong C."/>
            <person name="Farmer C."/>
            <person name="Delahaunty K."/>
            <person name="Markovic C."/>
            <person name="Hall O."/>
            <person name="Minx P."/>
            <person name="Tomlinson C."/>
            <person name="Mitreva M."/>
            <person name="Nelson J."/>
            <person name="Hou S."/>
            <person name="Wollam A."/>
            <person name="Pepin K.H."/>
            <person name="Johnson M."/>
            <person name="Bhonagiri V."/>
            <person name="Nash W.E."/>
            <person name="Warren W."/>
            <person name="Chinwalla A."/>
            <person name="Mardis E.R."/>
            <person name="Wilson R.K."/>
        </authorList>
    </citation>
    <scope>NUCLEOTIDE SEQUENCE [LARGE SCALE GENOMIC DNA]</scope>
    <source>
        <strain evidence="1">ATCC 51147</strain>
    </source>
</reference>
<dbReference type="Proteomes" id="UP000003009">
    <property type="component" value="Unassembled WGS sequence"/>
</dbReference>
<sequence>MRHGSLCSGIEAASVARETCRAMPRRAEIQSNLEQYGCAGDALDRATD</sequence>
<accession>C4GFQ2</accession>
<organism evidence="1 2">
    <name type="scientific">Kingella oralis ATCC 51147</name>
    <dbReference type="NCBI Taxonomy" id="629741"/>
    <lineage>
        <taxon>Bacteria</taxon>
        <taxon>Pseudomonadati</taxon>
        <taxon>Pseudomonadota</taxon>
        <taxon>Betaproteobacteria</taxon>
        <taxon>Neisseriales</taxon>
        <taxon>Neisseriaceae</taxon>
        <taxon>Kingella</taxon>
    </lineage>
</organism>
<dbReference type="HOGENOM" id="CLU_3153822_0_0_4"/>
<protein>
    <submittedName>
        <fullName evidence="1">Uncharacterized protein</fullName>
    </submittedName>
</protein>
<keyword evidence="2" id="KW-1185">Reference proteome</keyword>